<protein>
    <submittedName>
        <fullName evidence="1">Uncharacterized protein</fullName>
    </submittedName>
</protein>
<name>A0A0E9TS78_ANGAN</name>
<reference evidence="1" key="2">
    <citation type="journal article" date="2015" name="Fish Shellfish Immunol.">
        <title>Early steps in the European eel (Anguilla anguilla)-Vibrio vulnificus interaction in the gills: Role of the RtxA13 toxin.</title>
        <authorList>
            <person name="Callol A."/>
            <person name="Pajuelo D."/>
            <person name="Ebbesson L."/>
            <person name="Teles M."/>
            <person name="MacKenzie S."/>
            <person name="Amaro C."/>
        </authorList>
    </citation>
    <scope>NUCLEOTIDE SEQUENCE</scope>
</reference>
<proteinExistence type="predicted"/>
<sequence>MSPHQYLSCIPLVFMVHAFTLPLFT</sequence>
<organism evidence="1">
    <name type="scientific">Anguilla anguilla</name>
    <name type="common">European freshwater eel</name>
    <name type="synonym">Muraena anguilla</name>
    <dbReference type="NCBI Taxonomy" id="7936"/>
    <lineage>
        <taxon>Eukaryota</taxon>
        <taxon>Metazoa</taxon>
        <taxon>Chordata</taxon>
        <taxon>Craniata</taxon>
        <taxon>Vertebrata</taxon>
        <taxon>Euteleostomi</taxon>
        <taxon>Actinopterygii</taxon>
        <taxon>Neopterygii</taxon>
        <taxon>Teleostei</taxon>
        <taxon>Anguilliformes</taxon>
        <taxon>Anguillidae</taxon>
        <taxon>Anguilla</taxon>
    </lineage>
</organism>
<evidence type="ECO:0000313" key="1">
    <source>
        <dbReference type="EMBL" id="JAH56302.1"/>
    </source>
</evidence>
<dbReference type="EMBL" id="GBXM01052275">
    <property type="protein sequence ID" value="JAH56302.1"/>
    <property type="molecule type" value="Transcribed_RNA"/>
</dbReference>
<accession>A0A0E9TS78</accession>
<reference evidence="1" key="1">
    <citation type="submission" date="2014-11" db="EMBL/GenBank/DDBJ databases">
        <authorList>
            <person name="Amaro Gonzalez C."/>
        </authorList>
    </citation>
    <scope>NUCLEOTIDE SEQUENCE</scope>
</reference>
<dbReference type="AlphaFoldDB" id="A0A0E9TS78"/>